<evidence type="ECO:0000256" key="14">
    <source>
        <dbReference type="RuleBase" id="RU003848"/>
    </source>
</evidence>
<dbReference type="RefSeq" id="WP_072858436.1">
    <property type="nucleotide sequence ID" value="NZ_FQUE01000010.1"/>
</dbReference>
<reference evidence="18" key="1">
    <citation type="submission" date="2016-11" db="EMBL/GenBank/DDBJ databases">
        <authorList>
            <person name="Varghese N."/>
            <person name="Submissions S."/>
        </authorList>
    </citation>
    <scope>NUCLEOTIDE SEQUENCE [LARGE SCALE GENOMIC DNA]</scope>
    <source>
        <strain evidence="18">DSM 29326</strain>
    </source>
</reference>
<evidence type="ECO:0000256" key="13">
    <source>
        <dbReference type="HAMAP-Rule" id="MF_01398"/>
    </source>
</evidence>
<dbReference type="HAMAP" id="MF_01398">
    <property type="entry name" value="ATP_synth_b_bprime"/>
    <property type="match status" value="1"/>
</dbReference>
<keyword evidence="8 13" id="KW-0472">Membrane</keyword>
<keyword evidence="9 13" id="KW-0066">ATP synthesis</keyword>
<dbReference type="NCBIfam" id="NF009989">
    <property type="entry name" value="PRK13455.1"/>
    <property type="match status" value="1"/>
</dbReference>
<evidence type="ECO:0000313" key="17">
    <source>
        <dbReference type="EMBL" id="SHF69828.1"/>
    </source>
</evidence>
<keyword evidence="3 13" id="KW-0138">CF(0)</keyword>
<feature type="signal peptide" evidence="16">
    <location>
        <begin position="1"/>
        <end position="18"/>
    </location>
</feature>
<comment type="similarity">
    <text evidence="1 13 14">Belongs to the ATPase B chain family.</text>
</comment>
<evidence type="ECO:0000256" key="11">
    <source>
        <dbReference type="ARBA" id="ARBA00025614"/>
    </source>
</evidence>
<comment type="subunit">
    <text evidence="13">F-type ATPases have 2 components, F(1) - the catalytic core - and F(0) - the membrane proton channel. F(1) has five subunits: alpha(3), beta(3), gamma(1), delta(1), epsilon(1). F(0) has three main subunits: a(1), b(2) and c(10-14). The alpha and beta chains form an alternating ring which encloses part of the gamma chain. F(1) is attached to F(0) by a central stalk formed by the gamma and epsilon chains, while a peripheral stalk is formed by the delta and b chains.</text>
</comment>
<keyword evidence="5 13" id="KW-0375">Hydrogen ion transport</keyword>
<dbReference type="GO" id="GO:0005886">
    <property type="term" value="C:plasma membrane"/>
    <property type="evidence" value="ECO:0007669"/>
    <property type="project" value="UniProtKB-SubCell"/>
</dbReference>
<evidence type="ECO:0000256" key="4">
    <source>
        <dbReference type="ARBA" id="ARBA00022692"/>
    </source>
</evidence>
<evidence type="ECO:0000313" key="18">
    <source>
        <dbReference type="Proteomes" id="UP000183987"/>
    </source>
</evidence>
<dbReference type="InterPro" id="IPR002146">
    <property type="entry name" value="ATP_synth_b/b'su_bac/chlpt"/>
</dbReference>
<dbReference type="Proteomes" id="UP000183987">
    <property type="component" value="Unassembled WGS sequence"/>
</dbReference>
<evidence type="ECO:0000256" key="7">
    <source>
        <dbReference type="ARBA" id="ARBA00023065"/>
    </source>
</evidence>
<dbReference type="GO" id="GO:0046933">
    <property type="term" value="F:proton-transporting ATP synthase activity, rotational mechanism"/>
    <property type="evidence" value="ECO:0007669"/>
    <property type="project" value="UniProtKB-UniRule"/>
</dbReference>
<feature type="chain" id="PRO_5013064587" description="ATP synthase subunit b" evidence="16">
    <location>
        <begin position="19"/>
        <end position="185"/>
    </location>
</feature>
<keyword evidence="16" id="KW-0732">Signal</keyword>
<keyword evidence="6 13" id="KW-1133">Transmembrane helix</keyword>
<evidence type="ECO:0000256" key="15">
    <source>
        <dbReference type="SAM" id="Coils"/>
    </source>
</evidence>
<organism evidence="17 18">
    <name type="scientific">Loktanella atrilutea</name>
    <dbReference type="NCBI Taxonomy" id="366533"/>
    <lineage>
        <taxon>Bacteria</taxon>
        <taxon>Pseudomonadati</taxon>
        <taxon>Pseudomonadota</taxon>
        <taxon>Alphaproteobacteria</taxon>
        <taxon>Rhodobacterales</taxon>
        <taxon>Roseobacteraceae</taxon>
        <taxon>Loktanella</taxon>
    </lineage>
</organism>
<evidence type="ECO:0000256" key="16">
    <source>
        <dbReference type="SAM" id="SignalP"/>
    </source>
</evidence>
<dbReference type="GO" id="GO:0045259">
    <property type="term" value="C:proton-transporting ATP synthase complex"/>
    <property type="evidence" value="ECO:0007669"/>
    <property type="project" value="UniProtKB-KW"/>
</dbReference>
<comment type="function">
    <text evidence="11">Component of the F(0) channel, it forms part of the peripheral stalk, linking F(1) to F(0). The b'-subunit is a diverged and duplicated form of b found in plants and photosynthetic bacteria.</text>
</comment>
<dbReference type="CDD" id="cd06503">
    <property type="entry name" value="ATP-synt_Fo_b"/>
    <property type="match status" value="1"/>
</dbReference>
<keyword evidence="18" id="KW-1185">Reference proteome</keyword>
<dbReference type="GO" id="GO:0046961">
    <property type="term" value="F:proton-transporting ATPase activity, rotational mechanism"/>
    <property type="evidence" value="ECO:0007669"/>
    <property type="project" value="TreeGrafter"/>
</dbReference>
<dbReference type="Pfam" id="PF00430">
    <property type="entry name" value="ATP-synt_B"/>
    <property type="match status" value="1"/>
</dbReference>
<dbReference type="PANTHER" id="PTHR33445:SF1">
    <property type="entry name" value="ATP SYNTHASE SUBUNIT B"/>
    <property type="match status" value="1"/>
</dbReference>
<comment type="function">
    <text evidence="10 13">F(1)F(0) ATP synthase produces ATP from ADP in the presence of a proton or sodium gradient. F-type ATPases consist of two structural domains, F(1) containing the extramembraneous catalytic core and F(0) containing the membrane proton channel, linked together by a central stalk and a peripheral stalk. During catalysis, ATP synthesis in the catalytic domain of F(1) is coupled via a rotary mechanism of the central stalk subunits to proton translocation.</text>
</comment>
<keyword evidence="13" id="KW-1003">Cell membrane</keyword>
<dbReference type="InterPro" id="IPR050059">
    <property type="entry name" value="ATP_synthase_B_chain"/>
</dbReference>
<keyword evidence="7 13" id="KW-0406">Ion transport</keyword>
<dbReference type="EMBL" id="FQUE01000010">
    <property type="protein sequence ID" value="SHF69828.1"/>
    <property type="molecule type" value="Genomic_DNA"/>
</dbReference>
<comment type="subcellular location">
    <subcellularLocation>
        <location evidence="13">Cell membrane</location>
        <topology evidence="13">Single-pass membrane protein</topology>
    </subcellularLocation>
    <subcellularLocation>
        <location evidence="12">Endomembrane system</location>
        <topology evidence="12">Single-pass membrane protein</topology>
    </subcellularLocation>
</comment>
<gene>
    <name evidence="13" type="primary">atpF</name>
    <name evidence="17" type="ORF">SAMN05444339_110123</name>
</gene>
<evidence type="ECO:0000256" key="12">
    <source>
        <dbReference type="ARBA" id="ARBA00037847"/>
    </source>
</evidence>
<feature type="coiled-coil region" evidence="15">
    <location>
        <begin position="61"/>
        <end position="146"/>
    </location>
</feature>
<protein>
    <recommendedName>
        <fullName evidence="13">ATP synthase subunit b</fullName>
    </recommendedName>
    <alternativeName>
        <fullName evidence="13">ATP synthase F(0) sector subunit b</fullName>
    </alternativeName>
    <alternativeName>
        <fullName evidence="13">ATPase subunit I</fullName>
    </alternativeName>
    <alternativeName>
        <fullName evidence="13">F-type ATPase subunit b</fullName>
        <shortName evidence="13">F-ATPase subunit b</shortName>
    </alternativeName>
</protein>
<keyword evidence="2 13" id="KW-0813">Transport</keyword>
<evidence type="ECO:0000256" key="5">
    <source>
        <dbReference type="ARBA" id="ARBA00022781"/>
    </source>
</evidence>
<feature type="transmembrane region" description="Helical" evidence="13">
    <location>
        <begin position="28"/>
        <end position="47"/>
    </location>
</feature>
<evidence type="ECO:0000256" key="1">
    <source>
        <dbReference type="ARBA" id="ARBA00005513"/>
    </source>
</evidence>
<dbReference type="PANTHER" id="PTHR33445">
    <property type="entry name" value="ATP SYNTHASE SUBUNIT B', CHLOROPLASTIC"/>
    <property type="match status" value="1"/>
</dbReference>
<accession>A0A1M5DS29</accession>
<evidence type="ECO:0000256" key="2">
    <source>
        <dbReference type="ARBA" id="ARBA00022448"/>
    </source>
</evidence>
<name>A0A1M5DS29_LOKAT</name>
<dbReference type="STRING" id="366533.SAMN05444339_110123"/>
<evidence type="ECO:0000256" key="8">
    <source>
        <dbReference type="ARBA" id="ARBA00023136"/>
    </source>
</evidence>
<evidence type="ECO:0000256" key="10">
    <source>
        <dbReference type="ARBA" id="ARBA00025198"/>
    </source>
</evidence>
<proteinExistence type="inferred from homology"/>
<evidence type="ECO:0000256" key="6">
    <source>
        <dbReference type="ARBA" id="ARBA00022989"/>
    </source>
</evidence>
<keyword evidence="15" id="KW-0175">Coiled coil</keyword>
<sequence length="185" mass="20112">MRYLMIPLFAVLASPAMAATGPFVSLHNTNFIVLLAFLLFVGILLFMKVPSKIGEMLDKRADGIRADLDEARALREEAQSLLASYERKQKEMQEQADRIVANARTEAERSAQASKDDIAASIARRLASAEEQLESARAAAVKDVQNRAVTVAVAAAKDVIAKQMDAGRSNALIDESIATVKAKMH</sequence>
<evidence type="ECO:0000256" key="3">
    <source>
        <dbReference type="ARBA" id="ARBA00022547"/>
    </source>
</evidence>
<dbReference type="GO" id="GO:0012505">
    <property type="term" value="C:endomembrane system"/>
    <property type="evidence" value="ECO:0007669"/>
    <property type="project" value="UniProtKB-SubCell"/>
</dbReference>
<keyword evidence="4 13" id="KW-0812">Transmembrane</keyword>
<evidence type="ECO:0000256" key="9">
    <source>
        <dbReference type="ARBA" id="ARBA00023310"/>
    </source>
</evidence>
<dbReference type="OrthoDB" id="8479836at2"/>
<dbReference type="AlphaFoldDB" id="A0A1M5DS29"/>